<feature type="domain" description="Glycosyltransferase subfamily 4-like N-terminal" evidence="1">
    <location>
        <begin position="28"/>
        <end position="183"/>
    </location>
</feature>
<gene>
    <name evidence="2" type="ORF">DND132_1186</name>
</gene>
<accession>F0JCA0</accession>
<dbReference type="Pfam" id="PF13692">
    <property type="entry name" value="Glyco_trans_1_4"/>
    <property type="match status" value="1"/>
</dbReference>
<dbReference type="GO" id="GO:0016757">
    <property type="term" value="F:glycosyltransferase activity"/>
    <property type="evidence" value="ECO:0007669"/>
    <property type="project" value="UniProtKB-ARBA"/>
</dbReference>
<evidence type="ECO:0000313" key="3">
    <source>
        <dbReference type="Proteomes" id="UP000007845"/>
    </source>
</evidence>
<reference evidence="2 3" key="1">
    <citation type="journal article" date="2011" name="J. Bacteriol.">
        <title>Genome sequence of the mercury-methylating strain Desulfovibrio desulfuricans ND132.</title>
        <authorList>
            <person name="Brown S.D."/>
            <person name="Gilmour C.C."/>
            <person name="Kucken A.M."/>
            <person name="Wall J.D."/>
            <person name="Elias D.A."/>
            <person name="Brandt C.C."/>
            <person name="Podar M."/>
            <person name="Chertkov O."/>
            <person name="Held B."/>
            <person name="Bruce D.C."/>
            <person name="Detter J.C."/>
            <person name="Tapia R."/>
            <person name="Han C.S."/>
            <person name="Goodwin L.A."/>
            <person name="Cheng J.F."/>
            <person name="Pitluck S."/>
            <person name="Woyke T."/>
            <person name="Mikhailova N."/>
            <person name="Ivanova N.N."/>
            <person name="Han J."/>
            <person name="Lucas S."/>
            <person name="Lapidus A.L."/>
            <person name="Land M.L."/>
            <person name="Hauser L.J."/>
            <person name="Palumbo A.V."/>
        </authorList>
    </citation>
    <scope>NUCLEOTIDE SEQUENCE [LARGE SCALE GENOMIC DNA]</scope>
    <source>
        <strain evidence="2 3">ND132</strain>
    </source>
</reference>
<dbReference type="AlphaFoldDB" id="F0JCA0"/>
<dbReference type="Pfam" id="PF13439">
    <property type="entry name" value="Glyco_transf_4"/>
    <property type="match status" value="1"/>
</dbReference>
<dbReference type="Proteomes" id="UP000007845">
    <property type="component" value="Chromosome"/>
</dbReference>
<sequence>MREDKRAGRTEAAMKKLRVMHVIIGNGFGGLENVMLDLVRKGDRERFEYFILCLSTPDVIRDKLEASGATVLDLGYGEGFHPGLPLAIRKVVDGHGIDVVHSHDYKPFFYATLGCLGKRRVARVYTEHSSILSMGAKHRRIGRMLARFNDAMVMVSYHLQRYWADRVGLPAEQSLVIHNGIDVGLFDHPEDRESLKREFGLEGKLVIGTALRLNEQKGLQYLVAAAPAVKERFPEARFLVIGEGPLRDDLTARARALGVDDVFLFPGYRSDVSRILPAFDVYVLPSLWEGLPLGMIEAMLAKLPIVATTVGGVPEVLVDDDTALLVPPADSGALAEALSRLAGSADLRRTMGERGRDHALAEYSLQKMVDTYETLYLDILAAK</sequence>
<keyword evidence="2" id="KW-0808">Transferase</keyword>
<dbReference type="OrthoDB" id="9803091at2"/>
<protein>
    <submittedName>
        <fullName evidence="2">Glycosyl transferase group 1</fullName>
    </submittedName>
</protein>
<dbReference type="SMR" id="F0JCA0"/>
<organism evidence="2 3">
    <name type="scientific">Pseudodesulfovibrio mercurii</name>
    <dbReference type="NCBI Taxonomy" id="641491"/>
    <lineage>
        <taxon>Bacteria</taxon>
        <taxon>Pseudomonadati</taxon>
        <taxon>Thermodesulfobacteriota</taxon>
        <taxon>Desulfovibrionia</taxon>
        <taxon>Desulfovibrionales</taxon>
        <taxon>Desulfovibrionaceae</taxon>
    </lineage>
</organism>
<keyword evidence="3" id="KW-1185">Reference proteome</keyword>
<dbReference type="eggNOG" id="COG0438">
    <property type="taxonomic scope" value="Bacteria"/>
</dbReference>
<dbReference type="STRING" id="641491.DND132_1186"/>
<dbReference type="EMBL" id="CP003220">
    <property type="protein sequence ID" value="EGB14398.1"/>
    <property type="molecule type" value="Genomic_DNA"/>
</dbReference>
<dbReference type="PANTHER" id="PTHR12526">
    <property type="entry name" value="GLYCOSYLTRANSFERASE"/>
    <property type="match status" value="1"/>
</dbReference>
<name>F0JCA0_9BACT</name>
<dbReference type="InterPro" id="IPR028098">
    <property type="entry name" value="Glyco_trans_4-like_N"/>
</dbReference>
<dbReference type="PANTHER" id="PTHR12526:SF637">
    <property type="entry name" value="GLYCOSYLTRANSFERASE EPSF-RELATED"/>
    <property type="match status" value="1"/>
</dbReference>
<dbReference type="Gene3D" id="3.40.50.2000">
    <property type="entry name" value="Glycogen Phosphorylase B"/>
    <property type="match status" value="2"/>
</dbReference>
<evidence type="ECO:0000313" key="2">
    <source>
        <dbReference type="EMBL" id="EGB14398.1"/>
    </source>
</evidence>
<dbReference type="SUPFAM" id="SSF53756">
    <property type="entry name" value="UDP-Glycosyltransferase/glycogen phosphorylase"/>
    <property type="match status" value="1"/>
</dbReference>
<dbReference type="KEGG" id="ddn:DND132_1186"/>
<proteinExistence type="predicted"/>
<evidence type="ECO:0000259" key="1">
    <source>
        <dbReference type="Pfam" id="PF13439"/>
    </source>
</evidence>
<dbReference type="HOGENOM" id="CLU_009583_0_3_7"/>